<keyword evidence="2" id="KW-0547">Nucleotide-binding</keyword>
<dbReference type="GO" id="GO:0005524">
    <property type="term" value="F:ATP binding"/>
    <property type="evidence" value="ECO:0007669"/>
    <property type="project" value="UniProtKB-UniRule"/>
</dbReference>
<dbReference type="SUPFAM" id="SSF53067">
    <property type="entry name" value="Actin-like ATPase domain"/>
    <property type="match status" value="1"/>
</dbReference>
<comment type="catalytic activity">
    <reaction evidence="2">
        <text>1,6-anhydro-N-acetyl-beta-muramate + ATP + H2O = N-acetyl-D-muramate 6-phosphate + ADP + H(+)</text>
        <dbReference type="Rhea" id="RHEA:24952"/>
        <dbReference type="ChEBI" id="CHEBI:15377"/>
        <dbReference type="ChEBI" id="CHEBI:15378"/>
        <dbReference type="ChEBI" id="CHEBI:30616"/>
        <dbReference type="ChEBI" id="CHEBI:58690"/>
        <dbReference type="ChEBI" id="CHEBI:58722"/>
        <dbReference type="ChEBI" id="CHEBI:456216"/>
        <dbReference type="EC" id="2.7.1.170"/>
    </reaction>
</comment>
<comment type="pathway">
    <text evidence="2">Amino-sugar metabolism; 1,6-anhydro-N-acetylmuramate degradation.</text>
</comment>
<dbReference type="GO" id="GO:0009254">
    <property type="term" value="P:peptidoglycan turnover"/>
    <property type="evidence" value="ECO:0007669"/>
    <property type="project" value="UniProtKB-UniRule"/>
</dbReference>
<keyword evidence="2 3" id="KW-0418">Kinase</keyword>
<dbReference type="NCBIfam" id="NF007141">
    <property type="entry name" value="PRK09585.1-5"/>
    <property type="match status" value="1"/>
</dbReference>
<dbReference type="GO" id="GO:0016773">
    <property type="term" value="F:phosphotransferase activity, alcohol group as acceptor"/>
    <property type="evidence" value="ECO:0007669"/>
    <property type="project" value="UniProtKB-UniRule"/>
</dbReference>
<comment type="similarity">
    <text evidence="2">Belongs to the anhydro-N-acetylmuramic acid kinase family.</text>
</comment>
<evidence type="ECO:0000256" key="2">
    <source>
        <dbReference type="HAMAP-Rule" id="MF_01270"/>
    </source>
</evidence>
<evidence type="ECO:0000313" key="3">
    <source>
        <dbReference type="EMBL" id="RCL73703.1"/>
    </source>
</evidence>
<protein>
    <recommendedName>
        <fullName evidence="2">Anhydro-N-acetylmuramic acid kinase</fullName>
        <ecNumber evidence="2">2.7.1.170</ecNumber>
    </recommendedName>
    <alternativeName>
        <fullName evidence="2">AnhMurNAc kinase</fullName>
    </alternativeName>
</protein>
<proteinExistence type="inferred from homology"/>
<dbReference type="PANTHER" id="PTHR30605">
    <property type="entry name" value="ANHYDRO-N-ACETYLMURAMIC ACID KINASE"/>
    <property type="match status" value="1"/>
</dbReference>
<comment type="function">
    <text evidence="2">Catalyzes the specific phosphorylation of 1,6-anhydro-N-acetylmuramic acid (anhMurNAc) with the simultaneous cleavage of the 1,6-anhydro ring, generating MurNAc-6-P. Is required for the utilization of anhMurNAc either imported from the medium or derived from its own cell wall murein, and thus plays a role in cell wall recycling.</text>
</comment>
<keyword evidence="1 2" id="KW-0119">Carbohydrate metabolism</keyword>
<dbReference type="EMBL" id="QOQD01000005">
    <property type="protein sequence ID" value="RCL73703.1"/>
    <property type="molecule type" value="Genomic_DNA"/>
</dbReference>
<comment type="caution">
    <text evidence="3">The sequence shown here is derived from an EMBL/GenBank/DDBJ whole genome shotgun (WGS) entry which is preliminary data.</text>
</comment>
<name>A0A368DQY8_9PROT</name>
<keyword evidence="2 3" id="KW-0808">Transferase</keyword>
<reference evidence="3 4" key="1">
    <citation type="journal article" date="2018" name="Microbiome">
        <title>Fine metagenomic profile of the Mediterranean stratified and mixed water columns revealed by assembly and recruitment.</title>
        <authorList>
            <person name="Haro-Moreno J.M."/>
            <person name="Lopez-Perez M."/>
            <person name="De La Torre J.R."/>
            <person name="Picazo A."/>
            <person name="Camacho A."/>
            <person name="Rodriguez-Valera F."/>
        </authorList>
    </citation>
    <scope>NUCLEOTIDE SEQUENCE [LARGE SCALE GENOMIC DNA]</scope>
    <source>
        <strain evidence="3">MED-G57</strain>
    </source>
</reference>
<dbReference type="Gene3D" id="3.30.420.40">
    <property type="match status" value="2"/>
</dbReference>
<dbReference type="GO" id="GO:0016301">
    <property type="term" value="F:kinase activity"/>
    <property type="evidence" value="ECO:0007669"/>
    <property type="project" value="UniProtKB-KW"/>
</dbReference>
<dbReference type="InterPro" id="IPR005338">
    <property type="entry name" value="Anhydro_N_Ac-Mur_kinase"/>
</dbReference>
<dbReference type="EC" id="2.7.1.170" evidence="2"/>
<gene>
    <name evidence="2" type="primary">anmK</name>
    <name evidence="3" type="ORF">DBW71_02700</name>
</gene>
<dbReference type="HAMAP" id="MF_01270">
    <property type="entry name" value="AnhMurNAc_kinase"/>
    <property type="match status" value="1"/>
</dbReference>
<dbReference type="Pfam" id="PF03702">
    <property type="entry name" value="AnmK"/>
    <property type="match status" value="1"/>
</dbReference>
<dbReference type="UniPathway" id="UPA00343"/>
<dbReference type="UniPathway" id="UPA00544"/>
<feature type="binding site" evidence="2">
    <location>
        <begin position="18"/>
        <end position="25"/>
    </location>
    <ligand>
        <name>ATP</name>
        <dbReference type="ChEBI" id="CHEBI:30616"/>
    </ligand>
</feature>
<evidence type="ECO:0000313" key="4">
    <source>
        <dbReference type="Proteomes" id="UP000253570"/>
    </source>
</evidence>
<dbReference type="Proteomes" id="UP000253570">
    <property type="component" value="Unassembled WGS sequence"/>
</dbReference>
<evidence type="ECO:0000256" key="1">
    <source>
        <dbReference type="ARBA" id="ARBA00023277"/>
    </source>
</evidence>
<dbReference type="GO" id="GO:0006040">
    <property type="term" value="P:amino sugar metabolic process"/>
    <property type="evidence" value="ECO:0007669"/>
    <property type="project" value="InterPro"/>
</dbReference>
<comment type="pathway">
    <text evidence="2">Cell wall biogenesis; peptidoglycan recycling.</text>
</comment>
<organism evidence="3 4">
    <name type="scientific">PS1 clade bacterium</name>
    <dbReference type="NCBI Taxonomy" id="2175152"/>
    <lineage>
        <taxon>Bacteria</taxon>
        <taxon>Pseudomonadati</taxon>
        <taxon>Pseudomonadota</taxon>
        <taxon>Alphaproteobacteria</taxon>
        <taxon>PS1 clade</taxon>
    </lineage>
</organism>
<sequence length="373" mass="41823">MIEKINSKKFYAVGIMSGTSMDGIDASLILTDGYEFCEVIQNVYSEYTDSTRADLIKIQENFQSNVESNEDIDFLSRSLGIFNIEAIKPIFDFAEKNGIEIDVIGYHGQTVYHSPAYKVSIQIGDPQSLANFFHTRVVFEFRSLDILNGGQGAPLTPIYHKAKFNKQLEHPYAILNIGGISNLTYINHEEMIAFDIGPGNAIIDDLVRFLFKKQIDEEGEIASSGVINFQLVEEFMEDDYFKVSPPKSLDRNYFNKYTELLSGDPADKIATASFFTVRAIIRSLEYFSETPKNIVICGGGSKNNFLIKQIAKYAKSNILLAEDLNFNSNFIEAEAFGFLAVRRLLNEPISYPNTTGVKEPLCGGKVYDPSKSI</sequence>
<dbReference type="PANTHER" id="PTHR30605:SF0">
    <property type="entry name" value="ANHYDRO-N-ACETYLMURAMIC ACID KINASE"/>
    <property type="match status" value="1"/>
</dbReference>
<dbReference type="InterPro" id="IPR043129">
    <property type="entry name" value="ATPase_NBD"/>
</dbReference>
<keyword evidence="2" id="KW-0067">ATP-binding</keyword>
<accession>A0A368DQY8</accession>
<dbReference type="GO" id="GO:0097175">
    <property type="term" value="P:1,6-anhydro-N-acetyl-beta-muramic acid catabolic process"/>
    <property type="evidence" value="ECO:0007669"/>
    <property type="project" value="UniProtKB-UniRule"/>
</dbReference>
<dbReference type="AlphaFoldDB" id="A0A368DQY8"/>